<organism evidence="1 2">
    <name type="scientific">Nocardia africana</name>
    <dbReference type="NCBI Taxonomy" id="134964"/>
    <lineage>
        <taxon>Bacteria</taxon>
        <taxon>Bacillati</taxon>
        <taxon>Actinomycetota</taxon>
        <taxon>Actinomycetes</taxon>
        <taxon>Mycobacteriales</taxon>
        <taxon>Nocardiaceae</taxon>
        <taxon>Nocardia</taxon>
    </lineage>
</organism>
<sequence>MFKVADSIRREPGSGISVGGAWQIRCVRTITSAAARRAALAAQGFATAARDRADGSGGASSRRAVLGVLRNTKLLQLDSVAAVVRAHYAPVFARIGAYDRTLLDEATWGHSARRPRRLVEYWAHEAALIPVEDWPLLRWRMAGYAHGRWGGARRVLDDNPDLPDRVLGVIDEVGACTAAEVERHLELNRPRRKDHWGWNHSDTKVVCEMLFATGELSVDKRVGFQRHYDLTERVLPAEVVSRRVDESDAVRELVLRAADALGVATETDLRDYYRLHRRQCEPALAELVDAGELEPVRVDGWDKPAYLRTGARIPRRVGGAALLCPFDPLIFFRSRTERLFDFHYRIEIYTPEHKRVHGYYVFPFLLDGELVARVDLRADRATGRLHVLGAFAEPGRRPARIVHELARQLEAMAGWLELETVVVGERGGLAAALAVEVAARERLSVPAGVSVAEPG</sequence>
<dbReference type="Pfam" id="PF06224">
    <property type="entry name" value="AlkZ-like"/>
    <property type="match status" value="1"/>
</dbReference>
<accession>A0A378WWV2</accession>
<dbReference type="PANTHER" id="PTHR30528:SF0">
    <property type="entry name" value="CYTOPLASMIC PROTEIN"/>
    <property type="match status" value="1"/>
</dbReference>
<evidence type="ECO:0000313" key="2">
    <source>
        <dbReference type="Proteomes" id="UP000255082"/>
    </source>
</evidence>
<proteinExistence type="predicted"/>
<reference evidence="1 2" key="1">
    <citation type="submission" date="2018-06" db="EMBL/GenBank/DDBJ databases">
        <authorList>
            <consortium name="Pathogen Informatics"/>
            <person name="Doyle S."/>
        </authorList>
    </citation>
    <scope>NUCLEOTIDE SEQUENCE [LARGE SCALE GENOMIC DNA]</scope>
    <source>
        <strain evidence="1 2">NCTC13184</strain>
    </source>
</reference>
<name>A0A378WWV2_9NOCA</name>
<dbReference type="Proteomes" id="UP000255082">
    <property type="component" value="Unassembled WGS sequence"/>
</dbReference>
<evidence type="ECO:0000313" key="1">
    <source>
        <dbReference type="EMBL" id="SUA45810.1"/>
    </source>
</evidence>
<dbReference type="PANTHER" id="PTHR30528">
    <property type="entry name" value="CYTOPLASMIC PROTEIN"/>
    <property type="match status" value="1"/>
</dbReference>
<dbReference type="InterPro" id="IPR009351">
    <property type="entry name" value="AlkZ-like"/>
</dbReference>
<dbReference type="AlphaFoldDB" id="A0A378WWV2"/>
<protein>
    <submittedName>
        <fullName evidence="1">Uncharacterized protein conserved in bacteria</fullName>
    </submittedName>
</protein>
<gene>
    <name evidence="1" type="ORF">NCTC13184_04334</name>
</gene>
<dbReference type="EMBL" id="UGRU01000001">
    <property type="protein sequence ID" value="SUA45810.1"/>
    <property type="molecule type" value="Genomic_DNA"/>
</dbReference>